<name>A0A328PAT4_9EURY</name>
<dbReference type="InterPro" id="IPR052188">
    <property type="entry name" value="Ni-pincer_cofactor_biosynth"/>
</dbReference>
<evidence type="ECO:0000313" key="2">
    <source>
        <dbReference type="Proteomes" id="UP000249782"/>
    </source>
</evidence>
<dbReference type="SUPFAM" id="SSF52402">
    <property type="entry name" value="Adenine nucleotide alpha hydrolases-like"/>
    <property type="match status" value="1"/>
</dbReference>
<comment type="caution">
    <text evidence="1">The sequence shown here is derived from an EMBL/GenBank/DDBJ whole genome shotgun (WGS) entry which is preliminary data.</text>
</comment>
<sequence>MESSYLKKMIEELREEIGHERVDVNIKEAIFNKRKDELIIIAPDRSDKSAIIGKGGWVAGRLKEALGVGRVHVEAYTDIILKKYRIKLSLDKIESLIKKGIFPDQLKVFRDLLQERLDKIPEFDLLEYKIEDLKGEAIVALSGGVDSSFSTIIAKNLGFEIKAVTVDPGSIILPRHVKENIKRLSKTLKIEHEYIKADFSDIIKEALEGKFHPCGRCSKRINDKILDYARDQNIKIVIFGDLLPTSSQAVNLGDDILRLNLPALLAASKQEVKRVVSQFNIRGYEVFGCPLLGEVHKKFPHLRRYSIQRILRETRAGILEPGEALTLILGLFKEL</sequence>
<organism evidence="1 2">
    <name type="scientific">Methanothermobacter tenebrarum</name>
    <dbReference type="NCBI Taxonomy" id="680118"/>
    <lineage>
        <taxon>Archaea</taxon>
        <taxon>Methanobacteriati</taxon>
        <taxon>Methanobacteriota</taxon>
        <taxon>Methanomada group</taxon>
        <taxon>Methanobacteria</taxon>
        <taxon>Methanobacteriales</taxon>
        <taxon>Methanobacteriaceae</taxon>
        <taxon>Methanothermobacter</taxon>
    </lineage>
</organism>
<dbReference type="InterPro" id="IPR014729">
    <property type="entry name" value="Rossmann-like_a/b/a_fold"/>
</dbReference>
<evidence type="ECO:0000313" key="1">
    <source>
        <dbReference type="EMBL" id="RAO78730.1"/>
    </source>
</evidence>
<dbReference type="PANTHER" id="PTHR43169">
    <property type="entry name" value="EXSB FAMILY PROTEIN"/>
    <property type="match status" value="1"/>
</dbReference>
<dbReference type="InterPro" id="IPR018317">
    <property type="entry name" value="QueC"/>
</dbReference>
<dbReference type="PANTHER" id="PTHR43169:SF1">
    <property type="entry name" value="ATPASE, PP-LOOP SUPERFAMILY-RELATED"/>
    <property type="match status" value="1"/>
</dbReference>
<protein>
    <submittedName>
        <fullName evidence="1">ATPase</fullName>
    </submittedName>
</protein>
<dbReference type="AlphaFoldDB" id="A0A328PAT4"/>
<dbReference type="RefSeq" id="WP_112094247.1">
    <property type="nucleotide sequence ID" value="NZ_QLOE01000008.1"/>
</dbReference>
<dbReference type="EMBL" id="QLOE01000008">
    <property type="protein sequence ID" value="RAO78730.1"/>
    <property type="molecule type" value="Genomic_DNA"/>
</dbReference>
<dbReference type="Proteomes" id="UP000249782">
    <property type="component" value="Unassembled WGS sequence"/>
</dbReference>
<gene>
    <name evidence="1" type="ORF">DPC56_06385</name>
</gene>
<proteinExistence type="predicted"/>
<accession>A0A328PAT4</accession>
<dbReference type="OrthoDB" id="85793at2157"/>
<reference evidence="1 2" key="1">
    <citation type="submission" date="2018-06" db="EMBL/GenBank/DDBJ databases">
        <title>Draft genome sequence of hyperthermophilic methanogen Methanothermobacter tenebrarum sp. MCM-B 1447.</title>
        <authorList>
            <person name="Pore S.D."/>
            <person name="Dagar S."/>
            <person name="Dhakephalkar P.K."/>
        </authorList>
    </citation>
    <scope>NUCLEOTIDE SEQUENCE [LARGE SCALE GENOMIC DNA]</scope>
    <source>
        <strain evidence="1 2">MCM B 1447</strain>
    </source>
</reference>
<dbReference type="Gene3D" id="3.40.50.620">
    <property type="entry name" value="HUPs"/>
    <property type="match status" value="1"/>
</dbReference>
<dbReference type="Pfam" id="PF06508">
    <property type="entry name" value="QueC"/>
    <property type="match status" value="1"/>
</dbReference>
<keyword evidence="2" id="KW-1185">Reference proteome</keyword>